<evidence type="ECO:0000313" key="2">
    <source>
        <dbReference type="Proteomes" id="UP000192569"/>
    </source>
</evidence>
<dbReference type="OrthoDB" id="9815497at2"/>
<gene>
    <name evidence="1" type="ORF">SAMN00808754_2976</name>
</gene>
<dbReference type="NCBIfam" id="TIGR03309">
    <property type="entry name" value="matur_yqeB"/>
    <property type="match status" value="1"/>
</dbReference>
<dbReference type="AlphaFoldDB" id="A0A1W1W1U5"/>
<dbReference type="Proteomes" id="UP000192569">
    <property type="component" value="Chromosome I"/>
</dbReference>
<protein>
    <submittedName>
        <fullName evidence="1">Xanthine dehydrogenase accessory factor</fullName>
    </submittedName>
</protein>
<organism evidence="1 2">
    <name type="scientific">Thermanaeromonas toyohensis ToBE</name>
    <dbReference type="NCBI Taxonomy" id="698762"/>
    <lineage>
        <taxon>Bacteria</taxon>
        <taxon>Bacillati</taxon>
        <taxon>Bacillota</taxon>
        <taxon>Clostridia</taxon>
        <taxon>Neomoorellales</taxon>
        <taxon>Neomoorellaceae</taxon>
        <taxon>Thermanaeromonas</taxon>
    </lineage>
</organism>
<accession>A0A1W1W1U5</accession>
<dbReference type="EMBL" id="LT838272">
    <property type="protein sequence ID" value="SMB99578.1"/>
    <property type="molecule type" value="Genomic_DNA"/>
</dbReference>
<dbReference type="RefSeq" id="WP_084666644.1">
    <property type="nucleotide sequence ID" value="NZ_LT838272.1"/>
</dbReference>
<reference evidence="1 2" key="1">
    <citation type="submission" date="2017-04" db="EMBL/GenBank/DDBJ databases">
        <authorList>
            <person name="Afonso C.L."/>
            <person name="Miller P.J."/>
            <person name="Scott M.A."/>
            <person name="Spackman E."/>
            <person name="Goraichik I."/>
            <person name="Dimitrov K.M."/>
            <person name="Suarez D.L."/>
            <person name="Swayne D.E."/>
        </authorList>
    </citation>
    <scope>NUCLEOTIDE SEQUENCE [LARGE SCALE GENOMIC DNA]</scope>
    <source>
        <strain evidence="1 2">ToBE</strain>
    </source>
</reference>
<keyword evidence="2" id="KW-1185">Reference proteome</keyword>
<dbReference type="InterPro" id="IPR017695">
    <property type="entry name" value="Se-dep_Mo_hydrolase_YqeB"/>
</dbReference>
<proteinExistence type="predicted"/>
<sequence>MIREKLVVIKGAGDLASGVAHRLWRAGFNIVMTEIPQPTVIRRTVAFAEAVYSGTTVVEGVRGRLVKDAREALWVATSGEIAVIVDPQAKVVGELKPQVVVDAIMAKTNLGTRIDEAPVVIALGPGFQAGRDAHAVIETQRGHDLGRVILEGEARPNTGVPGEVAGYTVERVLRAPDEGVFQGIKSIGDQVQPGEAVAKVGDSPVISTIGGVLRGLLHDGLWVTKGMKVGDVDPRASLKHCFSISDKARAVAGGVLEAILYLIRFS</sequence>
<evidence type="ECO:0000313" key="1">
    <source>
        <dbReference type="EMBL" id="SMB99578.1"/>
    </source>
</evidence>
<dbReference type="STRING" id="698762.SAMN00808754_2976"/>
<name>A0A1W1W1U5_9FIRM</name>